<feature type="binding site" evidence="1">
    <location>
        <position position="366"/>
    </location>
    <ligand>
        <name>Mn(2+)</name>
        <dbReference type="ChEBI" id="CHEBI:29035"/>
        <label>2</label>
    </ligand>
</feature>
<dbReference type="Pfam" id="PF01546">
    <property type="entry name" value="Peptidase_M20"/>
    <property type="match status" value="1"/>
</dbReference>
<dbReference type="PANTHER" id="PTHR11014">
    <property type="entry name" value="PEPTIDASE M20 FAMILY MEMBER"/>
    <property type="match status" value="1"/>
</dbReference>
<dbReference type="RefSeq" id="WP_185991809.1">
    <property type="nucleotide sequence ID" value="NZ_JACCAE010000001.1"/>
</dbReference>
<protein>
    <submittedName>
        <fullName evidence="2">Amidohydrolase</fullName>
        <ecNumber evidence="2">3.5.1.-</ecNumber>
    </submittedName>
</protein>
<feature type="binding site" evidence="1">
    <location>
        <position position="106"/>
    </location>
    <ligand>
        <name>Mn(2+)</name>
        <dbReference type="ChEBI" id="CHEBI:29035"/>
        <label>2</label>
    </ligand>
</feature>
<dbReference type="InterPro" id="IPR017439">
    <property type="entry name" value="Amidohydrolase"/>
</dbReference>
<dbReference type="GO" id="GO:0046872">
    <property type="term" value="F:metal ion binding"/>
    <property type="evidence" value="ECO:0007669"/>
    <property type="project" value="UniProtKB-KW"/>
</dbReference>
<dbReference type="InterPro" id="IPR036264">
    <property type="entry name" value="Bact_exopeptidase_dim_dom"/>
</dbReference>
<dbReference type="PANTHER" id="PTHR11014:SF63">
    <property type="entry name" value="METALLOPEPTIDASE, PUTATIVE (AFU_ORTHOLOGUE AFUA_6G09600)-RELATED"/>
    <property type="match status" value="1"/>
</dbReference>
<gene>
    <name evidence="2" type="ORF">BJY20_002450</name>
</gene>
<name>A0A852VT18_9MICO</name>
<keyword evidence="3" id="KW-1185">Reference proteome</keyword>
<keyword evidence="2" id="KW-0378">Hydrolase</keyword>
<keyword evidence="1" id="KW-0479">Metal-binding</keyword>
<dbReference type="Proteomes" id="UP000554054">
    <property type="component" value="Unassembled WGS sequence"/>
</dbReference>
<reference evidence="2 3" key="1">
    <citation type="submission" date="2020-07" db="EMBL/GenBank/DDBJ databases">
        <title>Sequencing the genomes of 1000 actinobacteria strains.</title>
        <authorList>
            <person name="Klenk H.-P."/>
        </authorList>
    </citation>
    <scope>NUCLEOTIDE SEQUENCE [LARGE SCALE GENOMIC DNA]</scope>
    <source>
        <strain evidence="2 3">DSM 26154</strain>
    </source>
</reference>
<dbReference type="PIRSF" id="PIRSF005962">
    <property type="entry name" value="Pept_M20D_amidohydro"/>
    <property type="match status" value="1"/>
</dbReference>
<evidence type="ECO:0000256" key="1">
    <source>
        <dbReference type="PIRSR" id="PIRSR005962-1"/>
    </source>
</evidence>
<feature type="binding site" evidence="1">
    <location>
        <position position="170"/>
    </location>
    <ligand>
        <name>Mn(2+)</name>
        <dbReference type="ChEBI" id="CHEBI:29035"/>
        <label>2</label>
    </ligand>
</feature>
<dbReference type="SUPFAM" id="SSF55031">
    <property type="entry name" value="Bacterial exopeptidase dimerisation domain"/>
    <property type="match status" value="1"/>
</dbReference>
<organism evidence="2 3">
    <name type="scientific">Janibacter cremeus</name>
    <dbReference type="NCBI Taxonomy" id="1285192"/>
    <lineage>
        <taxon>Bacteria</taxon>
        <taxon>Bacillati</taxon>
        <taxon>Actinomycetota</taxon>
        <taxon>Actinomycetes</taxon>
        <taxon>Micrococcales</taxon>
        <taxon>Intrasporangiaceae</taxon>
        <taxon>Janibacter</taxon>
    </lineage>
</organism>
<sequence>MTAPLAPTLLGAIDRLLPELIDFRRDLHAHPEVSWQEHRTTARLRERLEQAGLEPRGIGETGLVVDLGAKNPRRRVALRGDIDALPVRERTGLDWSSTHDGVCHACGHDVHTAALLGAGLALTEVADELAARHVAVRLVFQPAEEVMPGGALAYVEAGVMSGVDTVYAVHCDPALDVGEIGLREGALTAAADQVTVTLRGRGGHTSRPFLTEDLTYALAKVVTDVPAVLSRRVDPRSGLVVVWGRVTAGEAINVIPSTGVVQGTVRMLDVGLWEEIGPLLHEVVDGVVAPYGVDAAVEHIRGVPPVVNDVSAVAALGRATMAAGMRPVPTPHSLGGEDFAWMLHESRGALARLGTRAPGGRVFDLHQGDLVIDEGAVRNGAALLTLAAAGEWTRVEQHD</sequence>
<feature type="binding site" evidence="1">
    <location>
        <position position="145"/>
    </location>
    <ligand>
        <name>Mn(2+)</name>
        <dbReference type="ChEBI" id="CHEBI:29035"/>
        <label>2</label>
    </ligand>
</feature>
<dbReference type="EMBL" id="JACCAE010000001">
    <property type="protein sequence ID" value="NYF99058.1"/>
    <property type="molecule type" value="Genomic_DNA"/>
</dbReference>
<comment type="cofactor">
    <cofactor evidence="1">
        <name>Mn(2+)</name>
        <dbReference type="ChEBI" id="CHEBI:29035"/>
    </cofactor>
    <text evidence="1">The Mn(2+) ion enhances activity.</text>
</comment>
<evidence type="ECO:0000313" key="2">
    <source>
        <dbReference type="EMBL" id="NYF99058.1"/>
    </source>
</evidence>
<accession>A0A852VT18</accession>
<dbReference type="SUPFAM" id="SSF53187">
    <property type="entry name" value="Zn-dependent exopeptidases"/>
    <property type="match status" value="1"/>
</dbReference>
<dbReference type="Gene3D" id="3.40.630.10">
    <property type="entry name" value="Zn peptidases"/>
    <property type="match status" value="1"/>
</dbReference>
<dbReference type="AlphaFoldDB" id="A0A852VT18"/>
<comment type="caution">
    <text evidence="2">The sequence shown here is derived from an EMBL/GenBank/DDBJ whole genome shotgun (WGS) entry which is preliminary data.</text>
</comment>
<evidence type="ECO:0000313" key="3">
    <source>
        <dbReference type="Proteomes" id="UP000554054"/>
    </source>
</evidence>
<proteinExistence type="predicted"/>
<keyword evidence="1" id="KW-0464">Manganese</keyword>
<dbReference type="GO" id="GO:0016787">
    <property type="term" value="F:hydrolase activity"/>
    <property type="evidence" value="ECO:0007669"/>
    <property type="project" value="UniProtKB-KW"/>
</dbReference>
<dbReference type="Gene3D" id="3.30.70.360">
    <property type="match status" value="1"/>
</dbReference>
<dbReference type="NCBIfam" id="TIGR01891">
    <property type="entry name" value="amidohydrolases"/>
    <property type="match status" value="1"/>
</dbReference>
<dbReference type="EC" id="3.5.1.-" evidence="2"/>
<feature type="binding site" evidence="1">
    <location>
        <position position="108"/>
    </location>
    <ligand>
        <name>Mn(2+)</name>
        <dbReference type="ChEBI" id="CHEBI:29035"/>
        <label>2</label>
    </ligand>
</feature>
<dbReference type="InterPro" id="IPR002933">
    <property type="entry name" value="Peptidase_M20"/>
</dbReference>